<dbReference type="PANTHER" id="PTHR43330:SF27">
    <property type="entry name" value="METHIONINE AMINOPEPTIDASE"/>
    <property type="match status" value="1"/>
</dbReference>
<keyword evidence="4 6" id="KW-0479">Metal-binding</keyword>
<dbReference type="CDD" id="cd01086">
    <property type="entry name" value="MetAP1"/>
    <property type="match status" value="1"/>
</dbReference>
<accession>A0A2H0UFN7</accession>
<comment type="function">
    <text evidence="1 6">Removes the N-terminal methionine from nascent proteins. The N-terminal methionine is often cleaved when the second residue in the primary sequence is small and uncharged (Met-Ala-, Cys, Gly, Pro, Ser, Thr, or Val). Requires deformylation of the N(alpha)-formylated initiator methionine before it can be hydrolyzed.</text>
</comment>
<feature type="domain" description="Peptidase M24" evidence="8">
    <location>
        <begin position="12"/>
        <end position="245"/>
    </location>
</feature>
<evidence type="ECO:0000256" key="1">
    <source>
        <dbReference type="ARBA" id="ARBA00002521"/>
    </source>
</evidence>
<feature type="binding site" evidence="6">
    <location>
        <position position="208"/>
    </location>
    <ligand>
        <name>a divalent metal cation</name>
        <dbReference type="ChEBI" id="CHEBI:60240"/>
        <label>2</label>
        <note>catalytic</note>
    </ligand>
</feature>
<keyword evidence="5 6" id="KW-0378">Hydrolase</keyword>
<name>A0A2H0UFN7_9BACT</name>
<dbReference type="PANTHER" id="PTHR43330">
    <property type="entry name" value="METHIONINE AMINOPEPTIDASE"/>
    <property type="match status" value="1"/>
</dbReference>
<protein>
    <recommendedName>
        <fullName evidence="6 7">Methionine aminopeptidase</fullName>
        <shortName evidence="6">MAP</shortName>
        <shortName evidence="6">MetAP</shortName>
        <ecNumber evidence="6 7">3.4.11.18</ecNumber>
    </recommendedName>
    <alternativeName>
        <fullName evidence="6">Peptidase M</fullName>
    </alternativeName>
</protein>
<dbReference type="GO" id="GO:0046872">
    <property type="term" value="F:metal ion binding"/>
    <property type="evidence" value="ECO:0007669"/>
    <property type="project" value="UniProtKB-UniRule"/>
</dbReference>
<gene>
    <name evidence="6 9" type="primary">map</name>
    <name evidence="9" type="ORF">COU15_02100</name>
</gene>
<dbReference type="GO" id="GO:0006508">
    <property type="term" value="P:proteolysis"/>
    <property type="evidence" value="ECO:0007669"/>
    <property type="project" value="UniProtKB-KW"/>
</dbReference>
<feature type="binding site" evidence="6">
    <location>
        <position position="175"/>
    </location>
    <ligand>
        <name>a divalent metal cation</name>
        <dbReference type="ChEBI" id="CHEBI:60240"/>
        <label>2</label>
        <note>catalytic</note>
    </ligand>
</feature>
<evidence type="ECO:0000256" key="5">
    <source>
        <dbReference type="ARBA" id="ARBA00022801"/>
    </source>
</evidence>
<feature type="binding site" evidence="6">
    <location>
        <position position="82"/>
    </location>
    <ligand>
        <name>substrate</name>
    </ligand>
</feature>
<keyword evidence="3 6" id="KW-0645">Protease</keyword>
<dbReference type="EMBL" id="PFBH01000014">
    <property type="protein sequence ID" value="PIR85180.1"/>
    <property type="molecule type" value="Genomic_DNA"/>
</dbReference>
<comment type="similarity">
    <text evidence="6">Belongs to the peptidase M24A family. Methionine aminopeptidase type 1 subfamily.</text>
</comment>
<dbReference type="GO" id="GO:0005829">
    <property type="term" value="C:cytosol"/>
    <property type="evidence" value="ECO:0007669"/>
    <property type="project" value="TreeGrafter"/>
</dbReference>
<proteinExistence type="inferred from homology"/>
<comment type="caution">
    <text evidence="9">The sequence shown here is derived from an EMBL/GenBank/DDBJ whole genome shotgun (WGS) entry which is preliminary data.</text>
</comment>
<comment type="subunit">
    <text evidence="6">Monomer.</text>
</comment>
<evidence type="ECO:0000256" key="6">
    <source>
        <dbReference type="HAMAP-Rule" id="MF_01974"/>
    </source>
</evidence>
<feature type="binding site" evidence="6">
    <location>
        <position position="182"/>
    </location>
    <ligand>
        <name>substrate</name>
    </ligand>
</feature>
<evidence type="ECO:0000313" key="10">
    <source>
        <dbReference type="Proteomes" id="UP000229315"/>
    </source>
</evidence>
<feature type="binding site" evidence="6">
    <location>
        <position position="239"/>
    </location>
    <ligand>
        <name>a divalent metal cation</name>
        <dbReference type="ChEBI" id="CHEBI:60240"/>
        <label>1</label>
    </ligand>
</feature>
<evidence type="ECO:0000256" key="4">
    <source>
        <dbReference type="ARBA" id="ARBA00022723"/>
    </source>
</evidence>
<comment type="catalytic activity">
    <reaction evidence="6 7">
        <text>Release of N-terminal amino acids, preferentially methionine, from peptides and arylamides.</text>
        <dbReference type="EC" id="3.4.11.18"/>
    </reaction>
</comment>
<dbReference type="InterPro" id="IPR036005">
    <property type="entry name" value="Creatinase/aminopeptidase-like"/>
</dbReference>
<dbReference type="InterPro" id="IPR001714">
    <property type="entry name" value="Pept_M24_MAP"/>
</dbReference>
<dbReference type="EC" id="3.4.11.18" evidence="6 7"/>
<feature type="binding site" evidence="6">
    <location>
        <position position="101"/>
    </location>
    <ligand>
        <name>a divalent metal cation</name>
        <dbReference type="ChEBI" id="CHEBI:60240"/>
        <label>1</label>
    </ligand>
</feature>
<dbReference type="Gene3D" id="3.90.230.10">
    <property type="entry name" value="Creatinase/methionine aminopeptidase superfamily"/>
    <property type="match status" value="1"/>
</dbReference>
<feature type="binding site" evidence="6">
    <location>
        <position position="112"/>
    </location>
    <ligand>
        <name>a divalent metal cation</name>
        <dbReference type="ChEBI" id="CHEBI:60240"/>
        <label>2</label>
        <note>catalytic</note>
    </ligand>
</feature>
<dbReference type="HAMAP" id="MF_01974">
    <property type="entry name" value="MetAP_1"/>
    <property type="match status" value="1"/>
</dbReference>
<keyword evidence="2 6" id="KW-0031">Aminopeptidase</keyword>
<reference evidence="10" key="1">
    <citation type="submission" date="2017-09" db="EMBL/GenBank/DDBJ databases">
        <title>Depth-based differentiation of microbial function through sediment-hosted aquifers and enrichment of novel symbionts in the deep terrestrial subsurface.</title>
        <authorList>
            <person name="Probst A.J."/>
            <person name="Ladd B."/>
            <person name="Jarett J.K."/>
            <person name="Geller-Mcgrath D.E."/>
            <person name="Sieber C.M.K."/>
            <person name="Emerson J.B."/>
            <person name="Anantharaman K."/>
            <person name="Thomas B.C."/>
            <person name="Malmstrom R."/>
            <person name="Stieglmeier M."/>
            <person name="Klingl A."/>
            <person name="Woyke T."/>
            <person name="Ryan C.M."/>
            <person name="Banfield J.F."/>
        </authorList>
    </citation>
    <scope>NUCLEOTIDE SEQUENCE [LARGE SCALE GENOMIC DNA]</scope>
</reference>
<dbReference type="NCBIfam" id="TIGR00500">
    <property type="entry name" value="met_pdase_I"/>
    <property type="match status" value="1"/>
</dbReference>
<organism evidence="9 10">
    <name type="scientific">Candidatus Kaiserbacteria bacterium CG10_big_fil_rev_8_21_14_0_10_45_20</name>
    <dbReference type="NCBI Taxonomy" id="1974607"/>
    <lineage>
        <taxon>Bacteria</taxon>
        <taxon>Candidatus Kaiseribacteriota</taxon>
    </lineage>
</organism>
<feature type="binding site" evidence="6">
    <location>
        <position position="112"/>
    </location>
    <ligand>
        <name>a divalent metal cation</name>
        <dbReference type="ChEBI" id="CHEBI:60240"/>
        <label>1</label>
    </ligand>
</feature>
<evidence type="ECO:0000313" key="9">
    <source>
        <dbReference type="EMBL" id="PIR85180.1"/>
    </source>
</evidence>
<dbReference type="PROSITE" id="PS00680">
    <property type="entry name" value="MAP_1"/>
    <property type="match status" value="1"/>
</dbReference>
<dbReference type="Pfam" id="PF00557">
    <property type="entry name" value="Peptidase_M24"/>
    <property type="match status" value="1"/>
</dbReference>
<dbReference type="GO" id="GO:0004239">
    <property type="term" value="F:initiator methionyl aminopeptidase activity"/>
    <property type="evidence" value="ECO:0007669"/>
    <property type="project" value="UniProtKB-UniRule"/>
</dbReference>
<dbReference type="SUPFAM" id="SSF55920">
    <property type="entry name" value="Creatinase/aminopeptidase"/>
    <property type="match status" value="1"/>
</dbReference>
<evidence type="ECO:0000256" key="7">
    <source>
        <dbReference type="RuleBase" id="RU003653"/>
    </source>
</evidence>
<evidence type="ECO:0000256" key="2">
    <source>
        <dbReference type="ARBA" id="ARBA00022438"/>
    </source>
</evidence>
<dbReference type="AlphaFoldDB" id="A0A2H0UFN7"/>
<comment type="cofactor">
    <cofactor evidence="6">
        <name>Co(2+)</name>
        <dbReference type="ChEBI" id="CHEBI:48828"/>
    </cofactor>
    <cofactor evidence="6">
        <name>Zn(2+)</name>
        <dbReference type="ChEBI" id="CHEBI:29105"/>
    </cofactor>
    <cofactor evidence="6">
        <name>Mn(2+)</name>
        <dbReference type="ChEBI" id="CHEBI:29035"/>
    </cofactor>
    <cofactor evidence="6">
        <name>Fe(2+)</name>
        <dbReference type="ChEBI" id="CHEBI:29033"/>
    </cofactor>
    <text evidence="6">Binds 2 divalent metal cations per subunit. Has a high-affinity and a low affinity metal-binding site. The true nature of the physiological cofactor is under debate. The enzyme is active with cobalt, zinc, manganese or divalent iron ions. Most likely, methionine aminopeptidases function as mononuclear Fe(2+)-metalloproteases under physiological conditions, and the catalytically relevant metal-binding site has been assigned to the histidine-containing high-affinity site.</text>
</comment>
<evidence type="ECO:0000256" key="3">
    <source>
        <dbReference type="ARBA" id="ARBA00022670"/>
    </source>
</evidence>
<dbReference type="GO" id="GO:0070006">
    <property type="term" value="F:metalloaminopeptidase activity"/>
    <property type="evidence" value="ECO:0007669"/>
    <property type="project" value="UniProtKB-UniRule"/>
</dbReference>
<dbReference type="InterPro" id="IPR002467">
    <property type="entry name" value="Pept_M24A_MAP1"/>
</dbReference>
<dbReference type="PRINTS" id="PR00599">
    <property type="entry name" value="MAPEPTIDASE"/>
</dbReference>
<dbReference type="InterPro" id="IPR000994">
    <property type="entry name" value="Pept_M24"/>
</dbReference>
<feature type="binding site" evidence="6">
    <location>
        <position position="239"/>
    </location>
    <ligand>
        <name>a divalent metal cation</name>
        <dbReference type="ChEBI" id="CHEBI:60240"/>
        <label>2</label>
        <note>catalytic</note>
    </ligand>
</feature>
<evidence type="ECO:0000259" key="8">
    <source>
        <dbReference type="Pfam" id="PF00557"/>
    </source>
</evidence>
<sequence>MIIQTEEERAILREGGKHLASILKTLESELKPGMNTRDINLRAEALIAQYGDTPALKGYHPQFAERAYPSSICVSVNDEVVHGIPSENNIVLQDGDIVSLDLVIIHNGLFVDSALTAPVGEIDSATKRLLSATEEALLLGIRQARTGARMGDISSAIENKGYECGYGVVYDYGGHGVGNAVHEEPSVPNVGDPGRGIVLREGMVLAIEPMFNEGSPEVVLEPDGYTIKTADGKRSAHFEHTIIVGKDGAEILTLRD</sequence>
<dbReference type="Proteomes" id="UP000229315">
    <property type="component" value="Unassembled WGS sequence"/>
</dbReference>